<dbReference type="GO" id="GO:0003700">
    <property type="term" value="F:DNA-binding transcription factor activity"/>
    <property type="evidence" value="ECO:0007669"/>
    <property type="project" value="TreeGrafter"/>
</dbReference>
<name>A0A916N4B9_9BURK</name>
<evidence type="ECO:0000256" key="3">
    <source>
        <dbReference type="ARBA" id="ARBA00023125"/>
    </source>
</evidence>
<accession>A0A916N4B9</accession>
<protein>
    <recommendedName>
        <fullName evidence="5">LysR substrate-binding domain-containing protein</fullName>
    </recommendedName>
</protein>
<evidence type="ECO:0000256" key="2">
    <source>
        <dbReference type="ARBA" id="ARBA00023015"/>
    </source>
</evidence>
<comment type="caution">
    <text evidence="6">The sequence shown here is derived from an EMBL/GenBank/DDBJ whole genome shotgun (WGS) entry which is preliminary data.</text>
</comment>
<evidence type="ECO:0000256" key="1">
    <source>
        <dbReference type="ARBA" id="ARBA00009437"/>
    </source>
</evidence>
<dbReference type="InterPro" id="IPR005119">
    <property type="entry name" value="LysR_subst-bd"/>
</dbReference>
<keyword evidence="2" id="KW-0805">Transcription regulation</keyword>
<dbReference type="SUPFAM" id="SSF53850">
    <property type="entry name" value="Periplasmic binding protein-like II"/>
    <property type="match status" value="1"/>
</dbReference>
<keyword evidence="4" id="KW-0804">Transcription</keyword>
<sequence>MRRTRSPPWFDQVVALCAGAGFTPNIRHKVRHMLTIATLVAQNFGVALVPASVQVVQLPNLVSRPLARPGKPSELHGIWRSDEQSPAVLALLAALSASATAASAPRTRKPRARAAS</sequence>
<proteinExistence type="inferred from homology"/>
<organism evidence="6 7">
    <name type="scientific">Cupriavidus yeoncheonensis</name>
    <dbReference type="NCBI Taxonomy" id="1462994"/>
    <lineage>
        <taxon>Bacteria</taxon>
        <taxon>Pseudomonadati</taxon>
        <taxon>Pseudomonadota</taxon>
        <taxon>Betaproteobacteria</taxon>
        <taxon>Burkholderiales</taxon>
        <taxon>Burkholderiaceae</taxon>
        <taxon>Cupriavidus</taxon>
    </lineage>
</organism>
<gene>
    <name evidence="6" type="ORF">LMG31506_02589</name>
</gene>
<comment type="similarity">
    <text evidence="1">Belongs to the LysR transcriptional regulatory family.</text>
</comment>
<dbReference type="GO" id="GO:0003677">
    <property type="term" value="F:DNA binding"/>
    <property type="evidence" value="ECO:0007669"/>
    <property type="project" value="UniProtKB-KW"/>
</dbReference>
<keyword evidence="7" id="KW-1185">Reference proteome</keyword>
<dbReference type="EMBL" id="CAJPUY010000008">
    <property type="protein sequence ID" value="CAG2142033.1"/>
    <property type="molecule type" value="Genomic_DNA"/>
</dbReference>
<evidence type="ECO:0000313" key="7">
    <source>
        <dbReference type="Proteomes" id="UP000672934"/>
    </source>
</evidence>
<dbReference type="PANTHER" id="PTHR30346">
    <property type="entry name" value="TRANSCRIPTIONAL DUAL REGULATOR HCAR-RELATED"/>
    <property type="match status" value="1"/>
</dbReference>
<dbReference type="AlphaFoldDB" id="A0A916N4B9"/>
<reference evidence="6" key="1">
    <citation type="submission" date="2021-03" db="EMBL/GenBank/DDBJ databases">
        <authorList>
            <person name="Peeters C."/>
        </authorList>
    </citation>
    <scope>NUCLEOTIDE SEQUENCE</scope>
    <source>
        <strain evidence="6">LMG 31506</strain>
    </source>
</reference>
<dbReference type="PANTHER" id="PTHR30346:SF30">
    <property type="entry name" value="SMALL NEUTRAL PROTEASE REGULATORY PROTEIN"/>
    <property type="match status" value="1"/>
</dbReference>
<keyword evidence="3" id="KW-0238">DNA-binding</keyword>
<evidence type="ECO:0000259" key="5">
    <source>
        <dbReference type="Pfam" id="PF03466"/>
    </source>
</evidence>
<dbReference type="Proteomes" id="UP000672934">
    <property type="component" value="Unassembled WGS sequence"/>
</dbReference>
<dbReference type="RefSeq" id="WP_230426862.1">
    <property type="nucleotide sequence ID" value="NZ_CAJPUY010000008.1"/>
</dbReference>
<dbReference type="Gene3D" id="3.40.190.10">
    <property type="entry name" value="Periplasmic binding protein-like II"/>
    <property type="match status" value="2"/>
</dbReference>
<feature type="domain" description="LysR substrate-binding" evidence="5">
    <location>
        <begin position="4"/>
        <end position="97"/>
    </location>
</feature>
<dbReference type="Pfam" id="PF03466">
    <property type="entry name" value="LysR_substrate"/>
    <property type="match status" value="1"/>
</dbReference>
<dbReference type="GO" id="GO:0032993">
    <property type="term" value="C:protein-DNA complex"/>
    <property type="evidence" value="ECO:0007669"/>
    <property type="project" value="TreeGrafter"/>
</dbReference>
<evidence type="ECO:0000256" key="4">
    <source>
        <dbReference type="ARBA" id="ARBA00023163"/>
    </source>
</evidence>
<evidence type="ECO:0000313" key="6">
    <source>
        <dbReference type="EMBL" id="CAG2142033.1"/>
    </source>
</evidence>